<dbReference type="GO" id="GO:0016747">
    <property type="term" value="F:acyltransferase activity, transferring groups other than amino-acyl groups"/>
    <property type="evidence" value="ECO:0007669"/>
    <property type="project" value="InterPro"/>
</dbReference>
<dbReference type="CDD" id="cd04301">
    <property type="entry name" value="NAT_SF"/>
    <property type="match status" value="1"/>
</dbReference>
<dbReference type="InterPro" id="IPR050832">
    <property type="entry name" value="Bact_Acetyltransf"/>
</dbReference>
<proteinExistence type="predicted"/>
<evidence type="ECO:0000259" key="3">
    <source>
        <dbReference type="PROSITE" id="PS51186"/>
    </source>
</evidence>
<dbReference type="SUPFAM" id="SSF55729">
    <property type="entry name" value="Acyl-CoA N-acyltransferases (Nat)"/>
    <property type="match status" value="1"/>
</dbReference>
<dbReference type="RefSeq" id="WP_173961185.1">
    <property type="nucleotide sequence ID" value="NZ_CBCSCC010000001.1"/>
</dbReference>
<dbReference type="Pfam" id="PF00583">
    <property type="entry name" value="Acetyltransf_1"/>
    <property type="match status" value="1"/>
</dbReference>
<dbReference type="PANTHER" id="PTHR43877">
    <property type="entry name" value="AMINOALKYLPHOSPHONATE N-ACETYLTRANSFERASE-RELATED-RELATED"/>
    <property type="match status" value="1"/>
</dbReference>
<keyword evidence="1" id="KW-0808">Transferase</keyword>
<evidence type="ECO:0000313" key="4">
    <source>
        <dbReference type="EMBL" id="QKM61423.1"/>
    </source>
</evidence>
<dbReference type="Gene3D" id="3.40.630.30">
    <property type="match status" value="1"/>
</dbReference>
<evidence type="ECO:0000256" key="1">
    <source>
        <dbReference type="ARBA" id="ARBA00022679"/>
    </source>
</evidence>
<evidence type="ECO:0000313" key="5">
    <source>
        <dbReference type="Proteomes" id="UP000501090"/>
    </source>
</evidence>
<dbReference type="InterPro" id="IPR016181">
    <property type="entry name" value="Acyl_CoA_acyltransferase"/>
</dbReference>
<organism evidence="4 5">
    <name type="scientific">Polynucleobacter arcticus</name>
    <dbReference type="NCBI Taxonomy" id="1743165"/>
    <lineage>
        <taxon>Bacteria</taxon>
        <taxon>Pseudomonadati</taxon>
        <taxon>Pseudomonadota</taxon>
        <taxon>Betaproteobacteria</taxon>
        <taxon>Burkholderiales</taxon>
        <taxon>Burkholderiaceae</taxon>
        <taxon>Polynucleobacter</taxon>
    </lineage>
</organism>
<gene>
    <name evidence="4" type="ORF">DN92_10505</name>
</gene>
<accession>A0A6M9PZS9</accession>
<evidence type="ECO:0000256" key="2">
    <source>
        <dbReference type="ARBA" id="ARBA00023315"/>
    </source>
</evidence>
<protein>
    <submittedName>
        <fullName evidence="4">GNAT family N-acetyltransferase</fullName>
    </submittedName>
</protein>
<dbReference type="KEGG" id="pard:DN92_10505"/>
<name>A0A6M9PZS9_9BURK</name>
<sequence length="148" mass="16587">MRLTKAIHSDIPELVALLRTLFEQEAEFEPNSEAQRKALSKIILDPKIGIVLVARNDEQILGMINLLFTESTALGSKVAILEDMVVLSKSRGEGVGSQLIDYAINEAKKEGCKRITLLTDIENTKAQSFYQKKGFVKSKMTPYRFLLD</sequence>
<dbReference type="InterPro" id="IPR000182">
    <property type="entry name" value="GNAT_dom"/>
</dbReference>
<feature type="domain" description="N-acetyltransferase" evidence="3">
    <location>
        <begin position="1"/>
        <end position="148"/>
    </location>
</feature>
<keyword evidence="2" id="KW-0012">Acyltransferase</keyword>
<keyword evidence="5" id="KW-1185">Reference proteome</keyword>
<dbReference type="PROSITE" id="PS51186">
    <property type="entry name" value="GNAT"/>
    <property type="match status" value="1"/>
</dbReference>
<dbReference type="Proteomes" id="UP000501090">
    <property type="component" value="Chromosome"/>
</dbReference>
<dbReference type="EMBL" id="CP028940">
    <property type="protein sequence ID" value="QKM61423.1"/>
    <property type="molecule type" value="Genomic_DNA"/>
</dbReference>
<dbReference type="AlphaFoldDB" id="A0A6M9PZS9"/>
<reference evidence="4 5" key="1">
    <citation type="submission" date="2018-04" db="EMBL/GenBank/DDBJ databases">
        <title>Polynucleobacter sp. UK-Long2-W17 genome.</title>
        <authorList>
            <person name="Hahn M.W."/>
        </authorList>
    </citation>
    <scope>NUCLEOTIDE SEQUENCE [LARGE SCALE GENOMIC DNA]</scope>
    <source>
        <strain evidence="4 5">UK-Long2-W17</strain>
    </source>
</reference>